<reference evidence="2 3" key="1">
    <citation type="journal article" date="2011" name="BMC Genomics">
        <title>Insight into cross-talk between intra-amoebal pathogens.</title>
        <authorList>
            <person name="Gimenez G."/>
            <person name="Bertelli C."/>
            <person name="Moliner C."/>
            <person name="Robert C."/>
            <person name="Raoult D."/>
            <person name="Fournier P.E."/>
            <person name="Greub G."/>
        </authorList>
    </citation>
    <scope>NUCLEOTIDE SEQUENCE [LARGE SCALE GENOMIC DNA]</scope>
    <source>
        <strain evidence="2 3">LLAP12</strain>
    </source>
</reference>
<dbReference type="Proteomes" id="UP000002770">
    <property type="component" value="Unassembled WGS sequence"/>
</dbReference>
<accession>G9EPW3</accession>
<name>G9EPW3_9GAMM</name>
<organism evidence="2 3">
    <name type="scientific">Legionella drancourtii LLAP12</name>
    <dbReference type="NCBI Taxonomy" id="658187"/>
    <lineage>
        <taxon>Bacteria</taxon>
        <taxon>Pseudomonadati</taxon>
        <taxon>Pseudomonadota</taxon>
        <taxon>Gammaproteobacteria</taxon>
        <taxon>Legionellales</taxon>
        <taxon>Legionellaceae</taxon>
        <taxon>Legionella</taxon>
    </lineage>
</organism>
<proteinExistence type="predicted"/>
<keyword evidence="1" id="KW-1133">Transmembrane helix</keyword>
<dbReference type="AlphaFoldDB" id="G9EPW3"/>
<protein>
    <submittedName>
        <fullName evidence="2">Uncharacterized protein</fullName>
    </submittedName>
</protein>
<keyword evidence="1" id="KW-0812">Transmembrane</keyword>
<evidence type="ECO:0000256" key="1">
    <source>
        <dbReference type="SAM" id="Phobius"/>
    </source>
</evidence>
<dbReference type="STRING" id="658187.LDG_7304"/>
<keyword evidence="3" id="KW-1185">Reference proteome</keyword>
<sequence length="41" mass="4972">MLFYAPHGQILFFLPFFVNPLFLKMIYSNMEIFDNNPKEML</sequence>
<evidence type="ECO:0000313" key="3">
    <source>
        <dbReference type="Proteomes" id="UP000002770"/>
    </source>
</evidence>
<evidence type="ECO:0000313" key="2">
    <source>
        <dbReference type="EMBL" id="EHL30665.1"/>
    </source>
</evidence>
<gene>
    <name evidence="2" type="ORF">LDG_7304</name>
</gene>
<dbReference type="InParanoid" id="G9EPW3"/>
<dbReference type="EMBL" id="JH413827">
    <property type="protein sequence ID" value="EHL30665.1"/>
    <property type="molecule type" value="Genomic_DNA"/>
</dbReference>
<feature type="transmembrane region" description="Helical" evidence="1">
    <location>
        <begin position="6"/>
        <end position="23"/>
    </location>
</feature>
<keyword evidence="1" id="KW-0472">Membrane</keyword>
<dbReference type="HOGENOM" id="CLU_3272132_0_0_6"/>